<evidence type="ECO:0000256" key="10">
    <source>
        <dbReference type="ARBA" id="ARBA00022967"/>
    </source>
</evidence>
<dbReference type="Gene3D" id="3.40.50.1000">
    <property type="entry name" value="HAD superfamily/HAD-like"/>
    <property type="match status" value="1"/>
</dbReference>
<dbReference type="GO" id="GO:0012505">
    <property type="term" value="C:endomembrane system"/>
    <property type="evidence" value="ECO:0007669"/>
    <property type="project" value="UniProtKB-SubCell"/>
</dbReference>
<name>A0A3S5A5T3_9PLAT</name>
<keyword evidence="16" id="KW-1185">Reference proteome</keyword>
<keyword evidence="7" id="KW-0187">Copper transport</keyword>
<dbReference type="InterPro" id="IPR036412">
    <property type="entry name" value="HAD-like_sf"/>
</dbReference>
<evidence type="ECO:0000256" key="6">
    <source>
        <dbReference type="ARBA" id="ARBA00022741"/>
    </source>
</evidence>
<evidence type="ECO:0000256" key="3">
    <source>
        <dbReference type="ARBA" id="ARBA00022448"/>
    </source>
</evidence>
<gene>
    <name evidence="15" type="ORF">PXEA_LOCUS14068</name>
</gene>
<comment type="caution">
    <text evidence="15">The sequence shown here is derived from an EMBL/GenBank/DDBJ whole genome shotgun (WGS) entry which is preliminary data.</text>
</comment>
<accession>A0A3S5A5T3</accession>
<keyword evidence="4" id="KW-0812">Transmembrane</keyword>
<dbReference type="PANTHER" id="PTHR24093">
    <property type="entry name" value="CATION TRANSPORTING ATPASE"/>
    <property type="match status" value="1"/>
</dbReference>
<reference evidence="15" key="1">
    <citation type="submission" date="2018-11" db="EMBL/GenBank/DDBJ databases">
        <authorList>
            <consortium name="Pathogen Informatics"/>
        </authorList>
    </citation>
    <scope>NUCLEOTIDE SEQUENCE</scope>
</reference>
<keyword evidence="12" id="KW-0186">Copper</keyword>
<keyword evidence="13" id="KW-0406">Ion transport</keyword>
<dbReference type="InterPro" id="IPR023214">
    <property type="entry name" value="HAD_sf"/>
</dbReference>
<evidence type="ECO:0000256" key="12">
    <source>
        <dbReference type="ARBA" id="ARBA00023008"/>
    </source>
</evidence>
<keyword evidence="6" id="KW-0547">Nucleotide-binding</keyword>
<evidence type="ECO:0000256" key="11">
    <source>
        <dbReference type="ARBA" id="ARBA00022989"/>
    </source>
</evidence>
<dbReference type="EC" id="7.2.2.8" evidence="2"/>
<evidence type="ECO:0000313" key="16">
    <source>
        <dbReference type="Proteomes" id="UP000784294"/>
    </source>
</evidence>
<evidence type="ECO:0000256" key="8">
    <source>
        <dbReference type="ARBA" id="ARBA00022840"/>
    </source>
</evidence>
<protein>
    <recommendedName>
        <fullName evidence="2">P-type Cu(+) transporter</fullName>
        <ecNumber evidence="2">7.2.2.8</ecNumber>
    </recommendedName>
</protein>
<evidence type="ECO:0000256" key="9">
    <source>
        <dbReference type="ARBA" id="ARBA00022842"/>
    </source>
</evidence>
<dbReference type="Pfam" id="PF00702">
    <property type="entry name" value="Hydrolase"/>
    <property type="match status" value="1"/>
</dbReference>
<dbReference type="EMBL" id="CAAALY010047315">
    <property type="protein sequence ID" value="VEL20628.1"/>
    <property type="molecule type" value="Genomic_DNA"/>
</dbReference>
<proteinExistence type="predicted"/>
<evidence type="ECO:0000313" key="15">
    <source>
        <dbReference type="EMBL" id="VEL20628.1"/>
    </source>
</evidence>
<dbReference type="GO" id="GO:0051480">
    <property type="term" value="P:regulation of cytosolic calcium ion concentration"/>
    <property type="evidence" value="ECO:0007669"/>
    <property type="project" value="TreeGrafter"/>
</dbReference>
<keyword evidence="3" id="KW-0813">Transport</keyword>
<dbReference type="FunFam" id="3.40.50.1000:FF:000144">
    <property type="entry name" value="copper-transporting ATPase 1 isoform X2"/>
    <property type="match status" value="1"/>
</dbReference>
<keyword evidence="5" id="KW-0479">Metal-binding</keyword>
<keyword evidence="11" id="KW-1133">Transmembrane helix</keyword>
<dbReference type="AlphaFoldDB" id="A0A3S5A5T3"/>
<keyword evidence="10" id="KW-1278">Translocase</keyword>
<dbReference type="GO" id="GO:0005524">
    <property type="term" value="F:ATP binding"/>
    <property type="evidence" value="ECO:0007669"/>
    <property type="project" value="UniProtKB-KW"/>
</dbReference>
<dbReference type="GO" id="GO:0046872">
    <property type="term" value="F:metal ion binding"/>
    <property type="evidence" value="ECO:0007669"/>
    <property type="project" value="UniProtKB-KW"/>
</dbReference>
<evidence type="ECO:0000256" key="7">
    <source>
        <dbReference type="ARBA" id="ARBA00022796"/>
    </source>
</evidence>
<dbReference type="Proteomes" id="UP000784294">
    <property type="component" value="Unassembled WGS sequence"/>
</dbReference>
<evidence type="ECO:0000256" key="2">
    <source>
        <dbReference type="ARBA" id="ARBA00012517"/>
    </source>
</evidence>
<dbReference type="OrthoDB" id="116380at2759"/>
<comment type="subcellular location">
    <subcellularLocation>
        <location evidence="1">Endomembrane system</location>
        <topology evidence="1">Multi-pass membrane protein</topology>
    </subcellularLocation>
</comment>
<sequence length="140" mass="15902">MESLYPAEARPNDILIEKEPNWDEEDHILTQLTCLCLVGIEDPVRPEVPAAIAQCQRAGIVVRMVTGDNINTARSIASKCGILQPGENYLVLEGKDFNRRIRDRHTGQVRQDLFDRVWPNLRVLARSSPQVNALVNKWMI</sequence>
<organism evidence="15 16">
    <name type="scientific">Protopolystoma xenopodis</name>
    <dbReference type="NCBI Taxonomy" id="117903"/>
    <lineage>
        <taxon>Eukaryota</taxon>
        <taxon>Metazoa</taxon>
        <taxon>Spiralia</taxon>
        <taxon>Lophotrochozoa</taxon>
        <taxon>Platyhelminthes</taxon>
        <taxon>Monogenea</taxon>
        <taxon>Polyopisthocotylea</taxon>
        <taxon>Polystomatidea</taxon>
        <taxon>Polystomatidae</taxon>
        <taxon>Protopolystoma</taxon>
    </lineage>
</organism>
<dbReference type="GO" id="GO:0140581">
    <property type="term" value="F:P-type monovalent copper transporter activity"/>
    <property type="evidence" value="ECO:0007669"/>
    <property type="project" value="UniProtKB-EC"/>
</dbReference>
<keyword evidence="9" id="KW-0460">Magnesium</keyword>
<evidence type="ECO:0000256" key="14">
    <source>
        <dbReference type="ARBA" id="ARBA00023136"/>
    </source>
</evidence>
<evidence type="ECO:0000256" key="4">
    <source>
        <dbReference type="ARBA" id="ARBA00022692"/>
    </source>
</evidence>
<dbReference type="GO" id="GO:0005388">
    <property type="term" value="F:P-type calcium transporter activity"/>
    <property type="evidence" value="ECO:0007669"/>
    <property type="project" value="TreeGrafter"/>
</dbReference>
<dbReference type="GO" id="GO:0005886">
    <property type="term" value="C:plasma membrane"/>
    <property type="evidence" value="ECO:0007669"/>
    <property type="project" value="TreeGrafter"/>
</dbReference>
<dbReference type="SUPFAM" id="SSF56784">
    <property type="entry name" value="HAD-like"/>
    <property type="match status" value="1"/>
</dbReference>
<keyword evidence="8" id="KW-0067">ATP-binding</keyword>
<evidence type="ECO:0000256" key="1">
    <source>
        <dbReference type="ARBA" id="ARBA00004127"/>
    </source>
</evidence>
<evidence type="ECO:0000256" key="13">
    <source>
        <dbReference type="ARBA" id="ARBA00023065"/>
    </source>
</evidence>
<keyword evidence="14" id="KW-0472">Membrane</keyword>
<dbReference type="PANTHER" id="PTHR24093:SF369">
    <property type="entry name" value="CALCIUM-TRANSPORTING ATPASE"/>
    <property type="match status" value="1"/>
</dbReference>
<evidence type="ECO:0000256" key="5">
    <source>
        <dbReference type="ARBA" id="ARBA00022723"/>
    </source>
</evidence>